<organism evidence="2 3">
    <name type="scientific">Corallococcus aberystwythensis</name>
    <dbReference type="NCBI Taxonomy" id="2316722"/>
    <lineage>
        <taxon>Bacteria</taxon>
        <taxon>Pseudomonadati</taxon>
        <taxon>Myxococcota</taxon>
        <taxon>Myxococcia</taxon>
        <taxon>Myxococcales</taxon>
        <taxon>Cystobacterineae</taxon>
        <taxon>Myxococcaceae</taxon>
        <taxon>Corallococcus</taxon>
    </lineage>
</organism>
<comment type="caution">
    <text evidence="2">The sequence shown here is derived from an EMBL/GenBank/DDBJ whole genome shotgun (WGS) entry which is preliminary data.</text>
</comment>
<evidence type="ECO:0000313" key="2">
    <source>
        <dbReference type="EMBL" id="RKH73390.1"/>
    </source>
</evidence>
<dbReference type="EMBL" id="RAWK01000015">
    <property type="protein sequence ID" value="RKH73390.1"/>
    <property type="molecule type" value="Genomic_DNA"/>
</dbReference>
<feature type="compositionally biased region" description="Low complexity" evidence="1">
    <location>
        <begin position="31"/>
        <end position="42"/>
    </location>
</feature>
<reference evidence="3" key="1">
    <citation type="submission" date="2018-09" db="EMBL/GenBank/DDBJ databases">
        <authorList>
            <person name="Livingstone P.G."/>
            <person name="Whitworth D.E."/>
        </authorList>
    </citation>
    <scope>NUCLEOTIDE SEQUENCE [LARGE SCALE GENOMIC DNA]</scope>
    <source>
        <strain evidence="3">AB050A</strain>
    </source>
</reference>
<name>A0A3A8R2E6_9BACT</name>
<proteinExistence type="predicted"/>
<dbReference type="AlphaFoldDB" id="A0A3A8R2E6"/>
<protein>
    <submittedName>
        <fullName evidence="2">Uncharacterized protein</fullName>
    </submittedName>
</protein>
<dbReference type="Proteomes" id="UP000267003">
    <property type="component" value="Unassembled WGS sequence"/>
</dbReference>
<evidence type="ECO:0000256" key="1">
    <source>
        <dbReference type="SAM" id="MobiDB-lite"/>
    </source>
</evidence>
<evidence type="ECO:0000313" key="3">
    <source>
        <dbReference type="Proteomes" id="UP000267003"/>
    </source>
</evidence>
<keyword evidence="3" id="KW-1185">Reference proteome</keyword>
<sequence>MGFRSGSIPGGRCERTRRASLGRAWREADCPTPQGPQAQGPQDGREPRRYERHWKVERYFAWLRFFRRLVTRYEVKAENFLGFLHLACALIAAAQTQHTPIDSLLVGRPQSRASKGFVPHELDEAHSSRHAPNHRMSAPFC</sequence>
<feature type="region of interest" description="Disordered" evidence="1">
    <location>
        <begin position="24"/>
        <end position="48"/>
    </location>
</feature>
<gene>
    <name evidence="2" type="ORF">D7W81_04020</name>
</gene>
<dbReference type="OrthoDB" id="5524851at2"/>
<accession>A0A3A8R2E6</accession>
<dbReference type="PANTHER" id="PTHR30007">
    <property type="entry name" value="PHP DOMAIN PROTEIN"/>
    <property type="match status" value="1"/>
</dbReference>